<proteinExistence type="predicted"/>
<reference evidence="2" key="1">
    <citation type="journal article" date="2015" name="Nature">
        <title>Complex archaea that bridge the gap between prokaryotes and eukaryotes.</title>
        <authorList>
            <person name="Spang A."/>
            <person name="Saw J.H."/>
            <person name="Jorgensen S.L."/>
            <person name="Zaremba-Niedzwiedzka K."/>
            <person name="Martijn J."/>
            <person name="Lind A.E."/>
            <person name="van Eijk R."/>
            <person name="Schleper C."/>
            <person name="Guy L."/>
            <person name="Ettema T.J."/>
        </authorList>
    </citation>
    <scope>NUCLEOTIDE SEQUENCE</scope>
</reference>
<gene>
    <name evidence="2" type="ORF">LCGC14_1508250</name>
</gene>
<keyword evidence="1" id="KW-0812">Transmembrane</keyword>
<dbReference type="EMBL" id="LAZR01011041">
    <property type="protein sequence ID" value="KKM63754.1"/>
    <property type="molecule type" value="Genomic_DNA"/>
</dbReference>
<comment type="caution">
    <text evidence="2">The sequence shown here is derived from an EMBL/GenBank/DDBJ whole genome shotgun (WGS) entry which is preliminary data.</text>
</comment>
<evidence type="ECO:0008006" key="3">
    <source>
        <dbReference type="Google" id="ProtNLM"/>
    </source>
</evidence>
<name>A0A0F9J254_9ZZZZ</name>
<sequence length="177" mass="20307">MGAEKKSLEEKKKNLNRIKLTAIVTLYIFFGIIDFATKVWLNFNFQAEGGMYPLLFWNPLRVLLVPIFLLGLTFYSSIKILNLELDKALKFGIVIIGSDALNLLLDTWFIGNFSYITPNIGYYLEIISLIFFSIFNGALLFCIKYRNILKYKSFCSNCGNKMIGTENYCITCGQKLK</sequence>
<feature type="transmembrane region" description="Helical" evidence="1">
    <location>
        <begin position="122"/>
        <end position="143"/>
    </location>
</feature>
<evidence type="ECO:0000256" key="1">
    <source>
        <dbReference type="SAM" id="Phobius"/>
    </source>
</evidence>
<accession>A0A0F9J254</accession>
<feature type="transmembrane region" description="Helical" evidence="1">
    <location>
        <begin position="88"/>
        <end position="110"/>
    </location>
</feature>
<evidence type="ECO:0000313" key="2">
    <source>
        <dbReference type="EMBL" id="KKM63754.1"/>
    </source>
</evidence>
<dbReference type="AlphaFoldDB" id="A0A0F9J254"/>
<feature type="transmembrane region" description="Helical" evidence="1">
    <location>
        <begin position="55"/>
        <end position="76"/>
    </location>
</feature>
<keyword evidence="1" id="KW-0472">Membrane</keyword>
<keyword evidence="1" id="KW-1133">Transmembrane helix</keyword>
<protein>
    <recommendedName>
        <fullName evidence="3">Zinc-ribbon domain-containing protein</fullName>
    </recommendedName>
</protein>
<organism evidence="2">
    <name type="scientific">marine sediment metagenome</name>
    <dbReference type="NCBI Taxonomy" id="412755"/>
    <lineage>
        <taxon>unclassified sequences</taxon>
        <taxon>metagenomes</taxon>
        <taxon>ecological metagenomes</taxon>
    </lineage>
</organism>
<feature type="transmembrane region" description="Helical" evidence="1">
    <location>
        <begin position="20"/>
        <end position="43"/>
    </location>
</feature>